<dbReference type="PANTHER" id="PTHR48098">
    <property type="entry name" value="ENTEROCHELIN ESTERASE-RELATED"/>
    <property type="match status" value="1"/>
</dbReference>
<feature type="chain" id="PRO_5019513076" evidence="1">
    <location>
        <begin position="20"/>
        <end position="275"/>
    </location>
</feature>
<evidence type="ECO:0000313" key="2">
    <source>
        <dbReference type="EMBL" id="RYJ40865.1"/>
    </source>
</evidence>
<reference evidence="2 3" key="1">
    <citation type="submission" date="2014-12" db="EMBL/GenBank/DDBJ databases">
        <title>Genome sequence of Flavobacterium anhuiense RCM74.</title>
        <authorList>
            <person name="Kim J.F."/>
            <person name="Song J.Y."/>
            <person name="Kwak M.-J."/>
            <person name="Lee S.-W."/>
        </authorList>
    </citation>
    <scope>NUCLEOTIDE SEQUENCE [LARGE SCALE GENOMIC DNA]</scope>
    <source>
        <strain evidence="2 3">RCM74</strain>
    </source>
</reference>
<evidence type="ECO:0000256" key="1">
    <source>
        <dbReference type="SAM" id="SignalP"/>
    </source>
</evidence>
<dbReference type="EMBL" id="JUIV01000001">
    <property type="protein sequence ID" value="RYJ40865.1"/>
    <property type="molecule type" value="Genomic_DNA"/>
</dbReference>
<dbReference type="Proteomes" id="UP000290433">
    <property type="component" value="Unassembled WGS sequence"/>
</dbReference>
<dbReference type="Gene3D" id="3.40.50.1820">
    <property type="entry name" value="alpha/beta hydrolase"/>
    <property type="match status" value="1"/>
</dbReference>
<dbReference type="RefSeq" id="WP_129745454.1">
    <property type="nucleotide sequence ID" value="NZ_JUIV01000001.1"/>
</dbReference>
<feature type="signal peptide" evidence="1">
    <location>
        <begin position="1"/>
        <end position="19"/>
    </location>
</feature>
<accession>A0A444W4T2</accession>
<proteinExistence type="predicted"/>
<dbReference type="Pfam" id="PF00756">
    <property type="entry name" value="Esterase"/>
    <property type="match status" value="1"/>
</dbReference>
<name>A0A444W4T2_9FLAO</name>
<sequence>MKKTIYSILVLLFFFTAKAAKVDTLQVFSPSMQKNIKTCVVVPDNYKKSKKAFPVVYLLHGYSGNYGSWAKDFKELGKQVDQYGFIVVGVDGNYSSWYFDSPIDPSFKYETYVVKELVPFIDKQYRTVTDRTGRAISGLSMGGHGALYLSFKHQDVFGAAGSMSGGVDFRPFPENWDIKKRLGTITEHPENWDKNTVTNMLDLVKDNKLKLIIDCGVDDFFMTVNRELHAKMLAQKINHDYIERPGEHNLKYWENSLKYQLLFFHDFFNENIKTK</sequence>
<dbReference type="GO" id="GO:0016747">
    <property type="term" value="F:acyltransferase activity, transferring groups other than amino-acyl groups"/>
    <property type="evidence" value="ECO:0007669"/>
    <property type="project" value="TreeGrafter"/>
</dbReference>
<organism evidence="2 3">
    <name type="scientific">Flavobacterium anhuiense</name>
    <dbReference type="NCBI Taxonomy" id="459526"/>
    <lineage>
        <taxon>Bacteria</taxon>
        <taxon>Pseudomonadati</taxon>
        <taxon>Bacteroidota</taxon>
        <taxon>Flavobacteriia</taxon>
        <taxon>Flavobacteriales</taxon>
        <taxon>Flavobacteriaceae</taxon>
        <taxon>Flavobacterium</taxon>
    </lineage>
</organism>
<dbReference type="InterPro" id="IPR050583">
    <property type="entry name" value="Mycobacterial_A85_antigen"/>
</dbReference>
<dbReference type="InterPro" id="IPR000801">
    <property type="entry name" value="Esterase-like"/>
</dbReference>
<dbReference type="PANTHER" id="PTHR48098:SF1">
    <property type="entry name" value="DIACYLGLYCEROL ACYLTRANSFERASE_MYCOLYLTRANSFERASE AG85A"/>
    <property type="match status" value="1"/>
</dbReference>
<dbReference type="AlphaFoldDB" id="A0A444W4T2"/>
<dbReference type="OrthoDB" id="9803578at2"/>
<protein>
    <submittedName>
        <fullName evidence="2">Esterase</fullName>
    </submittedName>
</protein>
<gene>
    <name evidence="2" type="ORF">NU08_0302</name>
</gene>
<dbReference type="SUPFAM" id="SSF53474">
    <property type="entry name" value="alpha/beta-Hydrolases"/>
    <property type="match status" value="1"/>
</dbReference>
<dbReference type="InterPro" id="IPR029058">
    <property type="entry name" value="AB_hydrolase_fold"/>
</dbReference>
<keyword evidence="1" id="KW-0732">Signal</keyword>
<evidence type="ECO:0000313" key="3">
    <source>
        <dbReference type="Proteomes" id="UP000290433"/>
    </source>
</evidence>
<comment type="caution">
    <text evidence="2">The sequence shown here is derived from an EMBL/GenBank/DDBJ whole genome shotgun (WGS) entry which is preliminary data.</text>
</comment>